<accession>A0A1M6TJI4</accession>
<name>A0A1M6TJI4_9FLAO</name>
<dbReference type="EMBL" id="FRAV01000005">
    <property type="protein sequence ID" value="SHK57097.1"/>
    <property type="molecule type" value="Genomic_DNA"/>
</dbReference>
<dbReference type="SUPFAM" id="SSF82185">
    <property type="entry name" value="Histone H3 K4-specific methyltransferase SET7/9 N-terminal domain"/>
    <property type="match status" value="1"/>
</dbReference>
<sequence>MQHIYKILFTVFLTIFVNQNFYSQNINLEEYEIYIENTLIAKQDFAKNGQNLNEVQVKTIEFKPITNGFKKAYYLNGKLYSSGKIENLKENGIWEYWHPNGQKARKGEFINGKPNGTHEYWYENGKIRGIGNWKDGVYDGRWEMYNEDGKEKTIQNYKAGKQIL</sequence>
<dbReference type="Pfam" id="PF07661">
    <property type="entry name" value="MORN_2"/>
    <property type="match status" value="3"/>
</dbReference>
<gene>
    <name evidence="1" type="ORF">SAMN05444267_1005116</name>
</gene>
<organism evidence="1 2">
    <name type="scientific">Chryseobacterium polytrichastri</name>
    <dbReference type="NCBI Taxonomy" id="1302687"/>
    <lineage>
        <taxon>Bacteria</taxon>
        <taxon>Pseudomonadati</taxon>
        <taxon>Bacteroidota</taxon>
        <taxon>Flavobacteriia</taxon>
        <taxon>Flavobacteriales</taxon>
        <taxon>Weeksellaceae</taxon>
        <taxon>Chryseobacterium group</taxon>
        <taxon>Chryseobacterium</taxon>
    </lineage>
</organism>
<dbReference type="InterPro" id="IPR011652">
    <property type="entry name" value="MORN_2"/>
</dbReference>
<dbReference type="Gene3D" id="2.20.110.10">
    <property type="entry name" value="Histone H3 K4-specific methyltransferase SET7/9 N-terminal domain"/>
    <property type="match status" value="2"/>
</dbReference>
<dbReference type="Proteomes" id="UP000184364">
    <property type="component" value="Unassembled WGS sequence"/>
</dbReference>
<dbReference type="AlphaFoldDB" id="A0A1M6TJI4"/>
<dbReference type="STRING" id="1302687.SAMN05444267_1005116"/>
<protein>
    <submittedName>
        <fullName evidence="1">MORN repeat variant</fullName>
    </submittedName>
</protein>
<reference evidence="2" key="1">
    <citation type="submission" date="2016-11" db="EMBL/GenBank/DDBJ databases">
        <authorList>
            <person name="Varghese N."/>
            <person name="Submissions S."/>
        </authorList>
    </citation>
    <scope>NUCLEOTIDE SEQUENCE [LARGE SCALE GENOMIC DNA]</scope>
    <source>
        <strain evidence="2">DSM 26899</strain>
    </source>
</reference>
<evidence type="ECO:0000313" key="1">
    <source>
        <dbReference type="EMBL" id="SHK57097.1"/>
    </source>
</evidence>
<evidence type="ECO:0000313" key="2">
    <source>
        <dbReference type="Proteomes" id="UP000184364"/>
    </source>
</evidence>
<dbReference type="RefSeq" id="WP_073291355.1">
    <property type="nucleotide sequence ID" value="NZ_FRAV01000005.1"/>
</dbReference>
<dbReference type="OrthoDB" id="8536728at2"/>
<proteinExistence type="predicted"/>
<keyword evidence="2" id="KW-1185">Reference proteome</keyword>